<dbReference type="AlphaFoldDB" id="A0A099NUQ8"/>
<accession>A0A099NUQ8</accession>
<gene>
    <name evidence="1" type="ORF">JL09_g5198</name>
</gene>
<sequence>MCQRKPDNVKAMFAIVMSDLDKGTKVAKLV</sequence>
<organism evidence="1 2">
    <name type="scientific">Pichia kudriavzevii</name>
    <name type="common">Yeast</name>
    <name type="synonym">Issatchenkia orientalis</name>
    <dbReference type="NCBI Taxonomy" id="4909"/>
    <lineage>
        <taxon>Eukaryota</taxon>
        <taxon>Fungi</taxon>
        <taxon>Dikarya</taxon>
        <taxon>Ascomycota</taxon>
        <taxon>Saccharomycotina</taxon>
        <taxon>Pichiomycetes</taxon>
        <taxon>Pichiales</taxon>
        <taxon>Pichiaceae</taxon>
        <taxon>Pichia</taxon>
    </lineage>
</organism>
<reference evidence="2" key="1">
    <citation type="journal article" date="2014" name="Microb. Cell Fact.">
        <title>Exploiting Issatchenkia orientalis SD108 for succinic acid production.</title>
        <authorList>
            <person name="Xiao H."/>
            <person name="Shao Z."/>
            <person name="Jiang Y."/>
            <person name="Dole S."/>
            <person name="Zhao H."/>
        </authorList>
    </citation>
    <scope>NUCLEOTIDE SEQUENCE [LARGE SCALE GENOMIC DNA]</scope>
    <source>
        <strain evidence="2">SD108</strain>
    </source>
</reference>
<evidence type="ECO:0000313" key="1">
    <source>
        <dbReference type="EMBL" id="KGK35652.1"/>
    </source>
</evidence>
<protein>
    <submittedName>
        <fullName evidence="1">Uncharacterized protein</fullName>
    </submittedName>
</protein>
<proteinExistence type="predicted"/>
<dbReference type="HOGENOM" id="CLU_3406491_0_0_1"/>
<comment type="caution">
    <text evidence="1">The sequence shown here is derived from an EMBL/GenBank/DDBJ whole genome shotgun (WGS) entry which is preliminary data.</text>
</comment>
<dbReference type="EMBL" id="JQFK01000450">
    <property type="protein sequence ID" value="KGK35652.1"/>
    <property type="molecule type" value="Genomic_DNA"/>
</dbReference>
<name>A0A099NUQ8_PICKU</name>
<dbReference type="Proteomes" id="UP000029867">
    <property type="component" value="Unassembled WGS sequence"/>
</dbReference>
<evidence type="ECO:0000313" key="2">
    <source>
        <dbReference type="Proteomes" id="UP000029867"/>
    </source>
</evidence>